<protein>
    <recommendedName>
        <fullName evidence="3">VP11</fullName>
    </recommendedName>
</protein>
<dbReference type="NCBIfam" id="NF033632">
    <property type="entry name" value="SLATT_4"/>
    <property type="match status" value="1"/>
</dbReference>
<name>A0A6C0CNS9_9ZZZZ</name>
<feature type="transmembrane region" description="Helical" evidence="1">
    <location>
        <begin position="77"/>
        <end position="98"/>
    </location>
</feature>
<feature type="transmembrane region" description="Helical" evidence="1">
    <location>
        <begin position="48"/>
        <end position="65"/>
    </location>
</feature>
<evidence type="ECO:0000313" key="2">
    <source>
        <dbReference type="EMBL" id="QHT05762.1"/>
    </source>
</evidence>
<keyword evidence="1" id="KW-0812">Transmembrane</keyword>
<organism evidence="2">
    <name type="scientific">viral metagenome</name>
    <dbReference type="NCBI Taxonomy" id="1070528"/>
    <lineage>
        <taxon>unclassified sequences</taxon>
        <taxon>metagenomes</taxon>
        <taxon>organismal metagenomes</taxon>
    </lineage>
</organism>
<evidence type="ECO:0000256" key="1">
    <source>
        <dbReference type="SAM" id="Phobius"/>
    </source>
</evidence>
<dbReference type="AlphaFoldDB" id="A0A6C0CNS9"/>
<proteinExistence type="predicted"/>
<accession>A0A6C0CNS9</accession>
<evidence type="ECO:0008006" key="3">
    <source>
        <dbReference type="Google" id="ProtNLM"/>
    </source>
</evidence>
<keyword evidence="1" id="KW-0472">Membrane</keyword>
<reference evidence="2" key="1">
    <citation type="journal article" date="2020" name="Nature">
        <title>Giant virus diversity and host interactions through global metagenomics.</title>
        <authorList>
            <person name="Schulz F."/>
            <person name="Roux S."/>
            <person name="Paez-Espino D."/>
            <person name="Jungbluth S."/>
            <person name="Walsh D.A."/>
            <person name="Denef V.J."/>
            <person name="McMahon K.D."/>
            <person name="Konstantinidis K.T."/>
            <person name="Eloe-Fadrosh E.A."/>
            <person name="Kyrpides N.C."/>
            <person name="Woyke T."/>
        </authorList>
    </citation>
    <scope>NUCLEOTIDE SEQUENCE</scope>
    <source>
        <strain evidence="2">GVMAG-M-3300021389-45</strain>
    </source>
</reference>
<keyword evidence="1" id="KW-1133">Transmembrane helix</keyword>
<dbReference type="EMBL" id="MN739459">
    <property type="protein sequence ID" value="QHT05762.1"/>
    <property type="molecule type" value="Genomic_DNA"/>
</dbReference>
<sequence>MDKKKKGGPKIWSRQQERILQKWGEAAACYRYMHNQAFLTFKKSSMRFTIPVIVLSTVTGTANFAQSSFPPSMRSSAPALIGFLNLIAGLIATIMQFLKINELMEGHRVSSIQYGKLSRTIRLELSLPLEERNQDGKAVIEAARAEYDRLIEQSPSIPYEILMSFDKAFPSGKKYPFNRPEIMEVHPINTFISEEQFIQELNKDFRSIREDVYADDEEVEVEIESVREFDSDDESGKQA</sequence>